<keyword evidence="4" id="KW-1185">Reference proteome</keyword>
<evidence type="ECO:0000313" key="3">
    <source>
        <dbReference type="EMBL" id="OXA46015.1"/>
    </source>
</evidence>
<feature type="compositionally biased region" description="Low complexity" evidence="1">
    <location>
        <begin position="33"/>
        <end position="60"/>
    </location>
</feature>
<dbReference type="AlphaFoldDB" id="A0A226DKF4"/>
<feature type="transmembrane region" description="Helical" evidence="2">
    <location>
        <begin position="311"/>
        <end position="336"/>
    </location>
</feature>
<accession>A0A226DKF4</accession>
<protein>
    <submittedName>
        <fullName evidence="3">Glutamate receptor 1.1</fullName>
    </submittedName>
</protein>
<feature type="transmembrane region" description="Helical" evidence="2">
    <location>
        <begin position="267"/>
        <end position="291"/>
    </location>
</feature>
<keyword evidence="2" id="KW-1133">Transmembrane helix</keyword>
<dbReference type="InterPro" id="IPR040350">
    <property type="entry name" value="TMEM272"/>
</dbReference>
<comment type="caution">
    <text evidence="3">The sequence shown here is derived from an EMBL/GenBank/DDBJ whole genome shotgun (WGS) entry which is preliminary data.</text>
</comment>
<dbReference type="PANTHER" id="PTHR33444">
    <property type="entry name" value="SI:DKEY-19B23.12-RELATED"/>
    <property type="match status" value="1"/>
</dbReference>
<evidence type="ECO:0000313" key="4">
    <source>
        <dbReference type="Proteomes" id="UP000198287"/>
    </source>
</evidence>
<feature type="transmembrane region" description="Helical" evidence="2">
    <location>
        <begin position="87"/>
        <end position="114"/>
    </location>
</feature>
<keyword evidence="2" id="KW-0472">Membrane</keyword>
<keyword evidence="2" id="KW-0812">Transmembrane</keyword>
<feature type="region of interest" description="Disordered" evidence="1">
    <location>
        <begin position="1"/>
        <end position="70"/>
    </location>
</feature>
<sequence>MEDRKILSGTTTIPSPSPKPDKDRTRPRKNEGTKSSTKTKATTSSSVSGATSVSSSTTSAPSEPRKDSISETIKRVSEEHPPAKNPLGYSAAVIAALCCAGAAVCMIILIFCFLQLIPMAAIIVGAVYANQNKYCPGADIPTLLIVGGVLQTLQVILSEAFTVHTTIKKLAMIEIDTEAEGSLDASSSNKSTMTTSSSKLAGGGGVAAESLPIRTNSSNQENEKGHSVKSRSVSVAFLPNASSTQPTTKMAVEIVVVEKKRDNLGTYFHMANTILTVANVLWFFAASIIVYKLESKLNTKPEYQCNEGLYWFAFWYITSFYIVLAIVLIGVVMFMFSGRLVGWLFKKWDAQQAHDQNN</sequence>
<feature type="region of interest" description="Disordered" evidence="1">
    <location>
        <begin position="183"/>
        <end position="205"/>
    </location>
</feature>
<evidence type="ECO:0000256" key="1">
    <source>
        <dbReference type="SAM" id="MobiDB-lite"/>
    </source>
</evidence>
<proteinExistence type="predicted"/>
<feature type="compositionally biased region" description="Basic and acidic residues" evidence="1">
    <location>
        <begin position="19"/>
        <end position="32"/>
    </location>
</feature>
<dbReference type="PANTHER" id="PTHR33444:SF2">
    <property type="entry name" value="MARVEL DOMAIN-CONTAINING PROTEIN"/>
    <property type="match status" value="1"/>
</dbReference>
<reference evidence="3 4" key="1">
    <citation type="submission" date="2015-12" db="EMBL/GenBank/DDBJ databases">
        <title>The genome of Folsomia candida.</title>
        <authorList>
            <person name="Faddeeva A."/>
            <person name="Derks M.F."/>
            <person name="Anvar Y."/>
            <person name="Smit S."/>
            <person name="Van Straalen N."/>
            <person name="Roelofs D."/>
        </authorList>
    </citation>
    <scope>NUCLEOTIDE SEQUENCE [LARGE SCALE GENOMIC DNA]</scope>
    <source>
        <strain evidence="3 4">VU population</strain>
        <tissue evidence="3">Whole body</tissue>
    </source>
</reference>
<dbReference type="EMBL" id="LNIX01000016">
    <property type="protein sequence ID" value="OXA46015.1"/>
    <property type="molecule type" value="Genomic_DNA"/>
</dbReference>
<gene>
    <name evidence="3" type="ORF">Fcan01_19367</name>
</gene>
<name>A0A226DKF4_FOLCA</name>
<organism evidence="3 4">
    <name type="scientific">Folsomia candida</name>
    <name type="common">Springtail</name>
    <dbReference type="NCBI Taxonomy" id="158441"/>
    <lineage>
        <taxon>Eukaryota</taxon>
        <taxon>Metazoa</taxon>
        <taxon>Ecdysozoa</taxon>
        <taxon>Arthropoda</taxon>
        <taxon>Hexapoda</taxon>
        <taxon>Collembola</taxon>
        <taxon>Entomobryomorpha</taxon>
        <taxon>Isotomoidea</taxon>
        <taxon>Isotomidae</taxon>
        <taxon>Proisotominae</taxon>
        <taxon>Folsomia</taxon>
    </lineage>
</organism>
<dbReference type="Proteomes" id="UP000198287">
    <property type="component" value="Unassembled WGS sequence"/>
</dbReference>
<feature type="compositionally biased region" description="Low complexity" evidence="1">
    <location>
        <begin position="186"/>
        <end position="198"/>
    </location>
</feature>
<dbReference type="OrthoDB" id="6157510at2759"/>
<evidence type="ECO:0000256" key="2">
    <source>
        <dbReference type="SAM" id="Phobius"/>
    </source>
</evidence>
<keyword evidence="3" id="KW-0675">Receptor</keyword>